<dbReference type="NCBIfam" id="TIGR01730">
    <property type="entry name" value="RND_mfp"/>
    <property type="match status" value="1"/>
</dbReference>
<evidence type="ECO:0000313" key="4">
    <source>
        <dbReference type="EMBL" id="MFG1372148.1"/>
    </source>
</evidence>
<reference evidence="4 5" key="1">
    <citation type="submission" date="2024-02" db="EMBL/GenBank/DDBJ databases">
        <title>Expansion and revision of Xanthobacter and proposal of Roseixanthobacter gen. nov.</title>
        <authorList>
            <person name="Soltysiak M.P.M."/>
            <person name="Jalihal A."/>
            <person name="Ory A."/>
            <person name="Chrisophersen C."/>
            <person name="Lee A.D."/>
            <person name="Boulton J."/>
            <person name="Springer M."/>
        </authorList>
    </citation>
    <scope>NUCLEOTIDE SEQUENCE [LARGE SCALE GENOMIC DNA]</scope>
    <source>
        <strain evidence="4 5">23A</strain>
    </source>
</reference>
<keyword evidence="5" id="KW-1185">Reference proteome</keyword>
<keyword evidence="2" id="KW-0175">Coiled coil</keyword>
<protein>
    <submittedName>
        <fullName evidence="4">Efflux RND transporter periplasmic adaptor subunit</fullName>
    </submittedName>
</protein>
<dbReference type="Gene3D" id="2.40.50.100">
    <property type="match status" value="1"/>
</dbReference>
<comment type="caution">
    <text evidence="4">The sequence shown here is derived from an EMBL/GenBank/DDBJ whole genome shotgun (WGS) entry which is preliminary data.</text>
</comment>
<organism evidence="4 5">
    <name type="scientific">Xanthobacter oligotrophicus</name>
    <dbReference type="NCBI Taxonomy" id="2607286"/>
    <lineage>
        <taxon>Bacteria</taxon>
        <taxon>Pseudomonadati</taxon>
        <taxon>Pseudomonadota</taxon>
        <taxon>Alphaproteobacteria</taxon>
        <taxon>Hyphomicrobiales</taxon>
        <taxon>Xanthobacteraceae</taxon>
        <taxon>Xanthobacter</taxon>
    </lineage>
</organism>
<evidence type="ECO:0000256" key="1">
    <source>
        <dbReference type="ARBA" id="ARBA00009477"/>
    </source>
</evidence>
<keyword evidence="3" id="KW-0732">Signal</keyword>
<feature type="coiled-coil region" evidence="2">
    <location>
        <begin position="90"/>
        <end position="117"/>
    </location>
</feature>
<dbReference type="SUPFAM" id="SSF111369">
    <property type="entry name" value="HlyD-like secretion proteins"/>
    <property type="match status" value="1"/>
</dbReference>
<dbReference type="Gene3D" id="2.40.30.170">
    <property type="match status" value="1"/>
</dbReference>
<accession>A0ABW6ZTT0</accession>
<comment type="similarity">
    <text evidence="1">Belongs to the membrane fusion protein (MFP) (TC 8.A.1) family.</text>
</comment>
<dbReference type="RefSeq" id="WP_393992058.1">
    <property type="nucleotide sequence ID" value="NZ_JBAFVH010000004.1"/>
</dbReference>
<feature type="chain" id="PRO_5045183800" evidence="3">
    <location>
        <begin position="26"/>
        <end position="339"/>
    </location>
</feature>
<dbReference type="PANTHER" id="PTHR30469:SF15">
    <property type="entry name" value="HLYD FAMILY OF SECRETION PROTEINS"/>
    <property type="match status" value="1"/>
</dbReference>
<dbReference type="Gene3D" id="1.10.287.470">
    <property type="entry name" value="Helix hairpin bin"/>
    <property type="match status" value="1"/>
</dbReference>
<dbReference type="PANTHER" id="PTHR30469">
    <property type="entry name" value="MULTIDRUG RESISTANCE PROTEIN MDTA"/>
    <property type="match status" value="1"/>
</dbReference>
<dbReference type="EMBL" id="JBAFVH010000004">
    <property type="protein sequence ID" value="MFG1372148.1"/>
    <property type="molecule type" value="Genomic_DNA"/>
</dbReference>
<dbReference type="Gene3D" id="2.40.420.20">
    <property type="match status" value="1"/>
</dbReference>
<dbReference type="Proteomes" id="UP001604002">
    <property type="component" value="Unassembled WGS sequence"/>
</dbReference>
<gene>
    <name evidence="4" type="ORF">V5F32_08235</name>
</gene>
<sequence>MHLSSLALFAALLAPPLAASSAAWAEDFTVRLEQVPELKAVFGEVESRTVVPARARIGGSLRAVSVSEGSLVKEGDEIALVVDDKLALTLNAADARIKELRSQLENARVELDRTQQLVAKGVASQSRLDTGKTLFDVATNQVTAAEADRAVVLQRAREGAVLAPADGRVLTVPVTPGSVVLAGDEIARIASGPYYLRLSLPERHAADIREGGTVRIGRRGITQDTAGTPATARPGRVVKVYPEITAGRVMADVEVDGLGDYFVNERTLVWVEIGRRGVLAIPPALVSTRHGIDYVRVATPRGALDVPVVLGARLADAAGERVEVLTGLADGDRIQAPGH</sequence>
<proteinExistence type="inferred from homology"/>
<evidence type="ECO:0000256" key="2">
    <source>
        <dbReference type="SAM" id="Coils"/>
    </source>
</evidence>
<feature type="signal peptide" evidence="3">
    <location>
        <begin position="1"/>
        <end position="25"/>
    </location>
</feature>
<dbReference type="InterPro" id="IPR006143">
    <property type="entry name" value="RND_pump_MFP"/>
</dbReference>
<evidence type="ECO:0000313" key="5">
    <source>
        <dbReference type="Proteomes" id="UP001604002"/>
    </source>
</evidence>
<evidence type="ECO:0000256" key="3">
    <source>
        <dbReference type="SAM" id="SignalP"/>
    </source>
</evidence>
<name>A0ABW6ZTT0_9HYPH</name>